<keyword evidence="2" id="KW-1185">Reference proteome</keyword>
<comment type="caution">
    <text evidence="1">The sequence shown here is derived from an EMBL/GenBank/DDBJ whole genome shotgun (WGS) entry which is preliminary data.</text>
</comment>
<proteinExistence type="predicted"/>
<dbReference type="RefSeq" id="WP_302036137.1">
    <property type="nucleotide sequence ID" value="NZ_JAUKPO010000001.1"/>
</dbReference>
<dbReference type="EMBL" id="JAUKPO010000001">
    <property type="protein sequence ID" value="MDO1445348.1"/>
    <property type="molecule type" value="Genomic_DNA"/>
</dbReference>
<accession>A0ABT8R282</accession>
<organism evidence="1 2">
    <name type="scientific">Rhodocytophaga aerolata</name>
    <dbReference type="NCBI Taxonomy" id="455078"/>
    <lineage>
        <taxon>Bacteria</taxon>
        <taxon>Pseudomonadati</taxon>
        <taxon>Bacteroidota</taxon>
        <taxon>Cytophagia</taxon>
        <taxon>Cytophagales</taxon>
        <taxon>Rhodocytophagaceae</taxon>
        <taxon>Rhodocytophaga</taxon>
    </lineage>
</organism>
<name>A0ABT8R282_9BACT</name>
<evidence type="ECO:0008006" key="3">
    <source>
        <dbReference type="Google" id="ProtNLM"/>
    </source>
</evidence>
<protein>
    <recommendedName>
        <fullName evidence="3">Exostosin family protein</fullName>
    </recommendedName>
</protein>
<gene>
    <name evidence="1" type="ORF">Q0590_03750</name>
</gene>
<evidence type="ECO:0000313" key="1">
    <source>
        <dbReference type="EMBL" id="MDO1445348.1"/>
    </source>
</evidence>
<sequence>MEVIPSRFKNIVMDNNSAYTFEQLNETVFLIQFFDHLKEILGNSFEEYQFYIYANIDSTILPDSLSIKNPKKVLLFLSNQNHEINEGLPGNYFAVFKCHLPADIVRERIFHFPLGYVKDTKHHPVKKIEQRKYKVFFSGNLNKGRVSLYKVLSNSIIPDIIYGQLMKVFKRVPSLIKRDFSSRFPSSYVHFTNGFKKGLDSEAYSQILYESQIVLCPKGFLRAETYRHFEAMRAGCVIISEKLPNTYLYRDSPIIQTDTWKEGIAYAQKLINDPVLLAHHHTETLKWWATVCNELSTARRVAEVLRSLNTATTKPQAVKSL</sequence>
<reference evidence="1" key="1">
    <citation type="submission" date="2023-07" db="EMBL/GenBank/DDBJ databases">
        <title>The genome sequence of Rhodocytophaga aerolata KACC 12507.</title>
        <authorList>
            <person name="Zhang X."/>
        </authorList>
    </citation>
    <scope>NUCLEOTIDE SEQUENCE</scope>
    <source>
        <strain evidence="1">KACC 12507</strain>
    </source>
</reference>
<evidence type="ECO:0000313" key="2">
    <source>
        <dbReference type="Proteomes" id="UP001168528"/>
    </source>
</evidence>
<dbReference type="Proteomes" id="UP001168528">
    <property type="component" value="Unassembled WGS sequence"/>
</dbReference>